<feature type="transmembrane region" description="Helical" evidence="1">
    <location>
        <begin position="179"/>
        <end position="206"/>
    </location>
</feature>
<accession>A0A1W6YT67</accession>
<organism evidence="2 3">
    <name type="scientific">Bordetella genomosp. 8</name>
    <dbReference type="NCBI Taxonomy" id="1416806"/>
    <lineage>
        <taxon>Bacteria</taxon>
        <taxon>Pseudomonadati</taxon>
        <taxon>Pseudomonadota</taxon>
        <taxon>Betaproteobacteria</taxon>
        <taxon>Burkholderiales</taxon>
        <taxon>Alcaligenaceae</taxon>
        <taxon>Bordetella</taxon>
    </lineage>
</organism>
<feature type="transmembrane region" description="Helical" evidence="1">
    <location>
        <begin position="123"/>
        <end position="142"/>
    </location>
</feature>
<feature type="transmembrane region" description="Helical" evidence="1">
    <location>
        <begin position="298"/>
        <end position="318"/>
    </location>
</feature>
<keyword evidence="3" id="KW-1185">Reference proteome</keyword>
<sequence>MYRHDKSRNPYVTPLTLLGFALLLVGARWWLIQHYGSSVPFWDQWDGEAATLYGPYVKGDLSWAMLLEPHNEHRILTTRLFALGLFIVNGSWNPLLQMILNAVIVVGTLVLLLFFLNQALSQWQRWALLVFCLVLFCIPYAWENTLAGFQTQYYFNLLFSFVALWLLVGSASFSRAWWIGLGFAMLACLSLASGLFSLAAAVPVTVAQCIWGRRRKGTGAAATLLLAALFVIGYGLTPDVAQNAEMKAHSIPEFLHALKVGLSWPGKSQILIAAILQIPAVAYLVLQWLRRREPVAAVHWFLIALIVWVWGQDISLAYGRSGVVRSSRYLDLYAIGLLVNFVCLMWCLGQARWRHAVRAAVCVLWVIYVSFAMYKQSGRIEEQLADKLTTSTTQLSNVRGYLQTGDKSFLFGKALLDIPYPRPSRLQGLLDDPAIRSTLPAAVMPAENRSSHVGRLDPLVQTLLKHSYVVMIIGALALLAACVSRVRENNRPGVSRQPGKTE</sequence>
<dbReference type="AlphaFoldDB" id="A0A1W6YT67"/>
<name>A0A1W6YT67_9BORD</name>
<protein>
    <submittedName>
        <fullName evidence="2">Uncharacterized protein</fullName>
    </submittedName>
</protein>
<feature type="transmembrane region" description="Helical" evidence="1">
    <location>
        <begin position="268"/>
        <end position="286"/>
    </location>
</feature>
<feature type="transmembrane region" description="Helical" evidence="1">
    <location>
        <begin position="75"/>
        <end position="92"/>
    </location>
</feature>
<keyword evidence="1" id="KW-0812">Transmembrane</keyword>
<dbReference type="RefSeq" id="WP_086067422.1">
    <property type="nucleotide sequence ID" value="NZ_CP021108.1"/>
</dbReference>
<dbReference type="EMBL" id="CP021108">
    <property type="protein sequence ID" value="ARP84099.1"/>
    <property type="molecule type" value="Genomic_DNA"/>
</dbReference>
<feature type="transmembrane region" description="Helical" evidence="1">
    <location>
        <begin position="468"/>
        <end position="486"/>
    </location>
</feature>
<feature type="transmembrane region" description="Helical" evidence="1">
    <location>
        <begin position="12"/>
        <end position="32"/>
    </location>
</feature>
<gene>
    <name evidence="2" type="ORF">CAL12_26970</name>
</gene>
<keyword evidence="1" id="KW-1133">Transmembrane helix</keyword>
<dbReference type="STRING" id="1416806.CAL12_26970"/>
<feature type="transmembrane region" description="Helical" evidence="1">
    <location>
        <begin position="330"/>
        <end position="349"/>
    </location>
</feature>
<feature type="transmembrane region" description="Helical" evidence="1">
    <location>
        <begin position="218"/>
        <end position="236"/>
    </location>
</feature>
<evidence type="ECO:0000313" key="2">
    <source>
        <dbReference type="EMBL" id="ARP84099.1"/>
    </source>
</evidence>
<feature type="transmembrane region" description="Helical" evidence="1">
    <location>
        <begin position="99"/>
        <end position="117"/>
    </location>
</feature>
<feature type="transmembrane region" description="Helical" evidence="1">
    <location>
        <begin position="154"/>
        <end position="173"/>
    </location>
</feature>
<proteinExistence type="predicted"/>
<dbReference type="OrthoDB" id="8625549at2"/>
<dbReference type="Proteomes" id="UP000194151">
    <property type="component" value="Chromosome"/>
</dbReference>
<keyword evidence="1" id="KW-0472">Membrane</keyword>
<reference evidence="2 3" key="1">
    <citation type="submission" date="2017-05" db="EMBL/GenBank/DDBJ databases">
        <title>Complete and WGS of Bordetella genogroups.</title>
        <authorList>
            <person name="Spilker T."/>
            <person name="LiPuma J."/>
        </authorList>
    </citation>
    <scope>NUCLEOTIDE SEQUENCE [LARGE SCALE GENOMIC DNA]</scope>
    <source>
        <strain evidence="2 3">AU19157</strain>
    </source>
</reference>
<feature type="transmembrane region" description="Helical" evidence="1">
    <location>
        <begin position="356"/>
        <end position="374"/>
    </location>
</feature>
<dbReference type="KEGG" id="bgv:CAL12_26970"/>
<evidence type="ECO:0000256" key="1">
    <source>
        <dbReference type="SAM" id="Phobius"/>
    </source>
</evidence>
<evidence type="ECO:0000313" key="3">
    <source>
        <dbReference type="Proteomes" id="UP000194151"/>
    </source>
</evidence>